<feature type="compositionally biased region" description="Basic and acidic residues" evidence="1">
    <location>
        <begin position="1"/>
        <end position="11"/>
    </location>
</feature>
<evidence type="ECO:0000256" key="1">
    <source>
        <dbReference type="SAM" id="MobiDB-lite"/>
    </source>
</evidence>
<feature type="compositionally biased region" description="Basic and acidic residues" evidence="1">
    <location>
        <begin position="69"/>
        <end position="89"/>
    </location>
</feature>
<dbReference type="EMBL" id="CP047020">
    <property type="protein sequence ID" value="QHA09233.1"/>
    <property type="molecule type" value="Genomic_DNA"/>
</dbReference>
<feature type="compositionally biased region" description="Basic and acidic residues" evidence="1">
    <location>
        <begin position="26"/>
        <end position="52"/>
    </location>
</feature>
<dbReference type="KEGG" id="sbro:GQF42_44015"/>
<dbReference type="AlphaFoldDB" id="A0A6I6N8K4"/>
<feature type="compositionally biased region" description="Polar residues" evidence="1">
    <location>
        <begin position="115"/>
        <end position="133"/>
    </location>
</feature>
<gene>
    <name evidence="2" type="ORF">GQF42_44015</name>
</gene>
<keyword evidence="3" id="KW-1185">Reference proteome</keyword>
<reference evidence="2 3" key="1">
    <citation type="submission" date="2019-12" db="EMBL/GenBank/DDBJ databases">
        <title>Streptomyces sp. strain T44 isolated from rhizosphere soil of Broussonetia papyrifera.</title>
        <authorList>
            <person name="Mo P."/>
        </authorList>
    </citation>
    <scope>NUCLEOTIDE SEQUENCE [LARGE SCALE GENOMIC DNA]</scope>
    <source>
        <strain evidence="2 3">T44</strain>
    </source>
</reference>
<name>A0A6I6N8K4_9ACTN</name>
<proteinExistence type="predicted"/>
<evidence type="ECO:0000313" key="3">
    <source>
        <dbReference type="Proteomes" id="UP000436138"/>
    </source>
</evidence>
<sequence>MSGVSESRRLSVDQTIIAQAANPAPRRLEPVQPRDEGPQDQEKDDSFRDRQPGRRCGLESAADRVGQAHGHERENRDDERVRGCGEDSTRLAYSAQVAHQQDDDHRQASGWPPRSGSTGSADRHTSGSSSTWPHSRPTRPRIFRSRSLSFGNRASELGALAAGASVLSFSFLLPMSVSED</sequence>
<evidence type="ECO:0000313" key="2">
    <source>
        <dbReference type="EMBL" id="QHA09233.1"/>
    </source>
</evidence>
<organism evidence="2 3">
    <name type="scientific">Streptomyces broussonetiae</name>
    <dbReference type="NCBI Taxonomy" id="2686304"/>
    <lineage>
        <taxon>Bacteria</taxon>
        <taxon>Bacillati</taxon>
        <taxon>Actinomycetota</taxon>
        <taxon>Actinomycetes</taxon>
        <taxon>Kitasatosporales</taxon>
        <taxon>Streptomycetaceae</taxon>
        <taxon>Streptomyces</taxon>
    </lineage>
</organism>
<accession>A0A6I6N8K4</accession>
<dbReference type="Proteomes" id="UP000436138">
    <property type="component" value="Chromosome"/>
</dbReference>
<feature type="region of interest" description="Disordered" evidence="1">
    <location>
        <begin position="1"/>
        <end position="140"/>
    </location>
</feature>
<dbReference type="RefSeq" id="WP_158929435.1">
    <property type="nucleotide sequence ID" value="NZ_CP047020.1"/>
</dbReference>
<protein>
    <submittedName>
        <fullName evidence="2">Uncharacterized protein</fullName>
    </submittedName>
</protein>